<organism evidence="6 7">
    <name type="scientific">Polaribacter gangjinensis</name>
    <dbReference type="NCBI Taxonomy" id="574710"/>
    <lineage>
        <taxon>Bacteria</taxon>
        <taxon>Pseudomonadati</taxon>
        <taxon>Bacteroidota</taxon>
        <taxon>Flavobacteriia</taxon>
        <taxon>Flavobacteriales</taxon>
        <taxon>Flavobacteriaceae</taxon>
    </lineage>
</organism>
<dbReference type="Proteomes" id="UP000237608">
    <property type="component" value="Unassembled WGS sequence"/>
</dbReference>
<dbReference type="InterPro" id="IPR018062">
    <property type="entry name" value="HTH_AraC-typ_CS"/>
</dbReference>
<dbReference type="Pfam" id="PF00165">
    <property type="entry name" value="HTH_AraC"/>
    <property type="match status" value="1"/>
</dbReference>
<dbReference type="GO" id="GO:0043565">
    <property type="term" value="F:sequence-specific DNA binding"/>
    <property type="evidence" value="ECO:0007669"/>
    <property type="project" value="InterPro"/>
</dbReference>
<dbReference type="SMART" id="SM00342">
    <property type="entry name" value="HTH_ARAC"/>
    <property type="match status" value="1"/>
</dbReference>
<gene>
    <name evidence="6" type="ORF">BTO13_08065</name>
</gene>
<feature type="domain" description="HTH araC/xylS-type" evidence="5">
    <location>
        <begin position="276"/>
        <end position="379"/>
    </location>
</feature>
<dbReference type="PROSITE" id="PS01124">
    <property type="entry name" value="HTH_ARAC_FAMILY_2"/>
    <property type="match status" value="1"/>
</dbReference>
<dbReference type="InterPro" id="IPR009057">
    <property type="entry name" value="Homeodomain-like_sf"/>
</dbReference>
<evidence type="ECO:0000259" key="5">
    <source>
        <dbReference type="PROSITE" id="PS01124"/>
    </source>
</evidence>
<keyword evidence="4" id="KW-0472">Membrane</keyword>
<evidence type="ECO:0000256" key="2">
    <source>
        <dbReference type="ARBA" id="ARBA00023125"/>
    </source>
</evidence>
<proteinExistence type="predicted"/>
<keyword evidence="4" id="KW-0812">Transmembrane</keyword>
<evidence type="ECO:0000313" key="7">
    <source>
        <dbReference type="Proteomes" id="UP000237608"/>
    </source>
</evidence>
<sequence>MYISKLFMIIDLLFFLTVSFSLFIGFFLIFKLKPRKEKFHIITIGLYYIIHALCFSFYLLIKYELIIYFPYLYKIPAPLTYLITPLSFFHIRSLIYNKKSLRAFDIIHFTPFIIFLISYFPFYFMPLAEKVNYLKLVFLDFNLTFTDNIGLIPESINSLGRILHPLFYLLLQWMMIYSMKGKNFKLINNKLYSWVFNLTLMQSFFSISLVGVVIFSFLFPVYFKFRIFEYLPTVFTIIFFFSISVYLIWNQDVLLKLKYFSFENDMNHTFNEINLGSLTDIVQEKLYFTDKNLSISKLSLLLNISQNDLSKIINKSYPNYNFWINEIRVKYSIDLIKEDFLKNYSVEALAEKSGFKSKNTFYRSFKKYTNTTPIIFEKELNFL</sequence>
<dbReference type="PANTHER" id="PTHR43280">
    <property type="entry name" value="ARAC-FAMILY TRANSCRIPTIONAL REGULATOR"/>
    <property type="match status" value="1"/>
</dbReference>
<keyword evidence="3" id="KW-0804">Transcription</keyword>
<dbReference type="SUPFAM" id="SSF46689">
    <property type="entry name" value="Homeodomain-like"/>
    <property type="match status" value="1"/>
</dbReference>
<evidence type="ECO:0000256" key="3">
    <source>
        <dbReference type="ARBA" id="ARBA00023163"/>
    </source>
</evidence>
<comment type="caution">
    <text evidence="6">The sequence shown here is derived from an EMBL/GenBank/DDBJ whole genome shotgun (WGS) entry which is preliminary data.</text>
</comment>
<name>A0A2S7WC71_9FLAO</name>
<feature type="transmembrane region" description="Helical" evidence="4">
    <location>
        <begin position="191"/>
        <end position="218"/>
    </location>
</feature>
<dbReference type="AlphaFoldDB" id="A0A2S7WC71"/>
<dbReference type="Gene3D" id="1.10.10.60">
    <property type="entry name" value="Homeodomain-like"/>
    <property type="match status" value="1"/>
</dbReference>
<feature type="transmembrane region" description="Helical" evidence="4">
    <location>
        <begin position="103"/>
        <end position="124"/>
    </location>
</feature>
<dbReference type="InterPro" id="IPR018060">
    <property type="entry name" value="HTH_AraC"/>
</dbReference>
<feature type="transmembrane region" description="Helical" evidence="4">
    <location>
        <begin position="230"/>
        <end position="249"/>
    </location>
</feature>
<dbReference type="EMBL" id="MSCL01000001">
    <property type="protein sequence ID" value="PQJ75203.1"/>
    <property type="molecule type" value="Genomic_DNA"/>
</dbReference>
<keyword evidence="2" id="KW-0238">DNA-binding</keyword>
<keyword evidence="1" id="KW-0805">Transcription regulation</keyword>
<dbReference type="GO" id="GO:0003700">
    <property type="term" value="F:DNA-binding transcription factor activity"/>
    <property type="evidence" value="ECO:0007669"/>
    <property type="project" value="InterPro"/>
</dbReference>
<keyword evidence="7" id="KW-1185">Reference proteome</keyword>
<feature type="transmembrane region" description="Helical" evidence="4">
    <location>
        <begin position="41"/>
        <end position="61"/>
    </location>
</feature>
<keyword evidence="4" id="KW-1133">Transmembrane helix</keyword>
<protein>
    <recommendedName>
        <fullName evidence="5">HTH araC/xylS-type domain-containing protein</fullName>
    </recommendedName>
</protein>
<evidence type="ECO:0000313" key="6">
    <source>
        <dbReference type="EMBL" id="PQJ75203.1"/>
    </source>
</evidence>
<dbReference type="PROSITE" id="PS00041">
    <property type="entry name" value="HTH_ARAC_FAMILY_1"/>
    <property type="match status" value="1"/>
</dbReference>
<accession>A0A2S7WC71</accession>
<reference evidence="6 7" key="1">
    <citation type="submission" date="2016-12" db="EMBL/GenBank/DDBJ databases">
        <title>Trade-off between light-utilization and light-protection in marine flavobacteria.</title>
        <authorList>
            <person name="Kumagai Y."/>
            <person name="Yoshizawa S."/>
            <person name="Kogure K."/>
            <person name="Iwasaki W."/>
        </authorList>
    </citation>
    <scope>NUCLEOTIDE SEQUENCE [LARGE SCALE GENOMIC DNA]</scope>
    <source>
        <strain evidence="6 7">KCTC 22729</strain>
    </source>
</reference>
<feature type="transmembrane region" description="Helical" evidence="4">
    <location>
        <begin position="6"/>
        <end position="29"/>
    </location>
</feature>
<evidence type="ECO:0000256" key="4">
    <source>
        <dbReference type="SAM" id="Phobius"/>
    </source>
</evidence>
<evidence type="ECO:0000256" key="1">
    <source>
        <dbReference type="ARBA" id="ARBA00023015"/>
    </source>
</evidence>
<dbReference type="PANTHER" id="PTHR43280:SF2">
    <property type="entry name" value="HTH-TYPE TRANSCRIPTIONAL REGULATOR EXSA"/>
    <property type="match status" value="1"/>
</dbReference>